<reference evidence="2" key="1">
    <citation type="submission" date="2020-04" db="EMBL/GenBank/DDBJ databases">
        <title>Draft genome resource of the tomato pathogen Pseudocercospora fuligena.</title>
        <authorList>
            <person name="Zaccaron A."/>
        </authorList>
    </citation>
    <scope>NUCLEOTIDE SEQUENCE</scope>
    <source>
        <strain evidence="2">PF001</strain>
    </source>
</reference>
<keyword evidence="3" id="KW-1185">Reference proteome</keyword>
<evidence type="ECO:0000313" key="3">
    <source>
        <dbReference type="Proteomes" id="UP000660729"/>
    </source>
</evidence>
<organism evidence="2 3">
    <name type="scientific">Pseudocercospora fuligena</name>
    <dbReference type="NCBI Taxonomy" id="685502"/>
    <lineage>
        <taxon>Eukaryota</taxon>
        <taxon>Fungi</taxon>
        <taxon>Dikarya</taxon>
        <taxon>Ascomycota</taxon>
        <taxon>Pezizomycotina</taxon>
        <taxon>Dothideomycetes</taxon>
        <taxon>Dothideomycetidae</taxon>
        <taxon>Mycosphaerellales</taxon>
        <taxon>Mycosphaerellaceae</taxon>
        <taxon>Pseudocercospora</taxon>
    </lineage>
</organism>
<evidence type="ECO:0000313" key="2">
    <source>
        <dbReference type="EMBL" id="KAF7188860.1"/>
    </source>
</evidence>
<dbReference type="AlphaFoldDB" id="A0A8H6VEY3"/>
<keyword evidence="1" id="KW-0472">Membrane</keyword>
<accession>A0A8H6VEY3</accession>
<feature type="transmembrane region" description="Helical" evidence="1">
    <location>
        <begin position="20"/>
        <end position="38"/>
    </location>
</feature>
<gene>
    <name evidence="2" type="ORF">HII31_09783</name>
</gene>
<dbReference type="EMBL" id="JABCIY010000204">
    <property type="protein sequence ID" value="KAF7188860.1"/>
    <property type="molecule type" value="Genomic_DNA"/>
</dbReference>
<dbReference type="Proteomes" id="UP000660729">
    <property type="component" value="Unassembled WGS sequence"/>
</dbReference>
<proteinExistence type="predicted"/>
<protein>
    <submittedName>
        <fullName evidence="2">Uncharacterized protein</fullName>
    </submittedName>
</protein>
<name>A0A8H6VEY3_9PEZI</name>
<keyword evidence="1" id="KW-1133">Transmembrane helix</keyword>
<evidence type="ECO:0000256" key="1">
    <source>
        <dbReference type="SAM" id="Phobius"/>
    </source>
</evidence>
<sequence>MRRRDLSLWDRKRGSGIPVIFLRIGIGILRGIFGVILLRSRIRLLRCRRSFEFVQELWLTEKRTGRKLAVRKRGDAICSRSMRTRGRCTMAPSLRSRTSWDPGNVVESEAPVVSRGWAAHDDRWLMRD</sequence>
<comment type="caution">
    <text evidence="2">The sequence shown here is derived from an EMBL/GenBank/DDBJ whole genome shotgun (WGS) entry which is preliminary data.</text>
</comment>
<dbReference type="OrthoDB" id="10562524at2759"/>
<keyword evidence="1" id="KW-0812">Transmembrane</keyword>